<gene>
    <name evidence="4" type="ORF">K6Q96_14815</name>
</gene>
<name>A0ABY4WS66_9GAMM</name>
<organism evidence="4 5">
    <name type="scientific">Grimontia kaedaensis</name>
    <dbReference type="NCBI Taxonomy" id="2872157"/>
    <lineage>
        <taxon>Bacteria</taxon>
        <taxon>Pseudomonadati</taxon>
        <taxon>Pseudomonadota</taxon>
        <taxon>Gammaproteobacteria</taxon>
        <taxon>Vibrionales</taxon>
        <taxon>Vibrionaceae</taxon>
        <taxon>Grimontia</taxon>
    </lineage>
</organism>
<feature type="domain" description="Calcineurin" evidence="3">
    <location>
        <begin position="341"/>
        <end position="393"/>
    </location>
</feature>
<evidence type="ECO:0000313" key="5">
    <source>
        <dbReference type="Proteomes" id="UP001056255"/>
    </source>
</evidence>
<protein>
    <submittedName>
        <fullName evidence="4">Metallophosphoesterase</fullName>
    </submittedName>
</protein>
<dbReference type="Pfam" id="PF24408">
    <property type="entry name" value="wHTH-Calcineurin_assc"/>
    <property type="match status" value="1"/>
</dbReference>
<dbReference type="PANTHER" id="PTHR42988:SF2">
    <property type="entry name" value="CYCLIC NUCLEOTIDE PHOSPHODIESTERASE CBUA0032-RELATED"/>
    <property type="match status" value="1"/>
</dbReference>
<dbReference type="InterPro" id="IPR050884">
    <property type="entry name" value="CNP_phosphodiesterase-III"/>
</dbReference>
<keyword evidence="1" id="KW-0479">Metal-binding</keyword>
<evidence type="ECO:0000259" key="3">
    <source>
        <dbReference type="Pfam" id="PF24408"/>
    </source>
</evidence>
<dbReference type="Proteomes" id="UP001056255">
    <property type="component" value="Chromosome I"/>
</dbReference>
<accession>A0ABY4WS66</accession>
<dbReference type="InterPro" id="IPR057846">
    <property type="entry name" value="wHTH-Calcineurin_assc"/>
</dbReference>
<evidence type="ECO:0000256" key="1">
    <source>
        <dbReference type="ARBA" id="ARBA00022723"/>
    </source>
</evidence>
<evidence type="ECO:0000256" key="2">
    <source>
        <dbReference type="ARBA" id="ARBA00022801"/>
    </source>
</evidence>
<evidence type="ECO:0000313" key="4">
    <source>
        <dbReference type="EMBL" id="USH02120.1"/>
    </source>
</evidence>
<keyword evidence="5" id="KW-1185">Reference proteome</keyword>
<keyword evidence="2" id="KW-0378">Hydrolase</keyword>
<dbReference type="EMBL" id="CP082275">
    <property type="protein sequence ID" value="USH02120.1"/>
    <property type="molecule type" value="Genomic_DNA"/>
</dbReference>
<dbReference type="RefSeq" id="WP_251876648.1">
    <property type="nucleotide sequence ID" value="NZ_CP082275.1"/>
</dbReference>
<dbReference type="Gene3D" id="3.60.21.10">
    <property type="match status" value="1"/>
</dbReference>
<dbReference type="InterPro" id="IPR029052">
    <property type="entry name" value="Metallo-depent_PP-like"/>
</dbReference>
<dbReference type="SUPFAM" id="SSF56300">
    <property type="entry name" value="Metallo-dependent phosphatases"/>
    <property type="match status" value="1"/>
</dbReference>
<reference evidence="4" key="1">
    <citation type="submission" date="2021-08" db="EMBL/GenBank/DDBJ databases">
        <authorList>
            <person name="Sakaguchi M."/>
            <person name="Kikuchi T."/>
            <person name="Urbanczyk H."/>
        </authorList>
    </citation>
    <scope>NUCLEOTIDE SEQUENCE</scope>
    <source>
        <strain evidence="4">020920N</strain>
    </source>
</reference>
<proteinExistence type="predicted"/>
<dbReference type="PANTHER" id="PTHR42988">
    <property type="entry name" value="PHOSPHOHYDROLASE"/>
    <property type="match status" value="1"/>
</dbReference>
<sequence>MPSNSLKIAVVSDLHFVNRANVQDASYHSWLTITPEGNLDNNFWQSLIDKVKKDGIKADLLVCPGDITTHAEGSALKFAWGKLNELAAALECSILATATGNHDINSRGIDIGNPIRDLDKNHSLTENLKQLSPPYPLVNINQVESETDHINRIHYFGSDFLFAPNQDEYNLVILNSCASHTSDPISYERGFVSNTTHQWLESALKSSFDATNKKLGILVCHHHPIQHADHGIGTYDFMKGGTELLEMLNRYGNWIVIHGHKHHAKLSYHSDGSKKTVVFAAGTLSCHKQNLNDDFTNQFYVIDIDSSKTRGTPEGTLNVYSWQGNHWSLSKRRKDGVFTGVGFGDIGCLEELAEKISQAVSSVTGTDWGSIVEQFPQLKHCVPKDLDHLENNLQVYNVDVTTTADGEIDKLEKSEA</sequence>